<dbReference type="SUPFAM" id="SSF46689">
    <property type="entry name" value="Homeodomain-like"/>
    <property type="match status" value="2"/>
</dbReference>
<dbReference type="InterPro" id="IPR017930">
    <property type="entry name" value="Myb_dom"/>
</dbReference>
<dbReference type="RefSeq" id="XP_034011091.1">
    <property type="nucleotide sequence ID" value="XM_034156903.1"/>
</dbReference>
<sequence length="609" mass="67049">MVADKPPKKRVVHVDPLAVTESLGFQTFRRESRKPWSKAEDDHLSALIAEMYPEGAVDPDKVKWDVVAQRMPPHGHRKAKDCRKRWSNSLDPHLRKGKWRPDEDAKLLEAHALFGASWQKVAALIPGRTDDQCAKRYIEVLDPNMKDRLKPWSRDEDLRLVRLVKAHGTKWRTISGEFSGRTSLTCRNRWRKLVTEVARGKADDIIKRAVDTVTQASAAPSVEQSNRGLLSTPMAEPAPSQTSAADGASGASAMSATTSASATTADGAPVSKPMTSTTEWKYALEPQAANAFADYPHKKLFGDAGGVIKSQELAQYLVEYAKQQGLDVTVHQHVHHHYSPVGRERSSTPAAAYGADLFGDSELTNRKLSALLEPETQLSRYQHFNYLSPLTEVPKLTSSTSPPTSNPSKAPPAPGAAPHPSKASAAPPPAPDPSKEKDDLISAFVGASSSSRLTPLTQAVEMAAAAETELPKEDDDEMDFWDSMRMSYPVPGMEPSKTKPVSQHHPLHYEDGRSAPMPPPHQPQPSTTAAATQSRKRRRQDDERSTNSAERIVAEEEDVDADMLNQYGLFYNIYTKEGQVNPEPPSEPQPKRSIYDQWGGFGIIPFNPS</sequence>
<name>A0A642UIR3_DIURU</name>
<dbReference type="VEuPathDB" id="FungiDB:DIURU_004070"/>
<organism evidence="8 9">
    <name type="scientific">Diutina rugosa</name>
    <name type="common">Yeast</name>
    <name type="synonym">Candida rugosa</name>
    <dbReference type="NCBI Taxonomy" id="5481"/>
    <lineage>
        <taxon>Eukaryota</taxon>
        <taxon>Fungi</taxon>
        <taxon>Dikarya</taxon>
        <taxon>Ascomycota</taxon>
        <taxon>Saccharomycotina</taxon>
        <taxon>Pichiomycetes</taxon>
        <taxon>Debaryomycetaceae</taxon>
        <taxon>Diutina</taxon>
    </lineage>
</organism>
<dbReference type="EMBL" id="SWFT01000120">
    <property type="protein sequence ID" value="KAA8899813.1"/>
    <property type="molecule type" value="Genomic_DNA"/>
</dbReference>
<evidence type="ECO:0000256" key="5">
    <source>
        <dbReference type="SAM" id="MobiDB-lite"/>
    </source>
</evidence>
<reference evidence="8 9" key="1">
    <citation type="submission" date="2019-07" db="EMBL/GenBank/DDBJ databases">
        <title>Genome assembly of two rare yeast pathogens: Diutina rugosa and Trichomonascus ciferrii.</title>
        <authorList>
            <person name="Mixao V."/>
            <person name="Saus E."/>
            <person name="Hansen A."/>
            <person name="Lass-Flor C."/>
            <person name="Gabaldon T."/>
        </authorList>
    </citation>
    <scope>NUCLEOTIDE SEQUENCE [LARGE SCALE GENOMIC DNA]</scope>
    <source>
        <strain evidence="8 9">CBS 613</strain>
    </source>
</reference>
<feature type="domain" description="Myb-like" evidence="6">
    <location>
        <begin position="144"/>
        <end position="194"/>
    </location>
</feature>
<keyword evidence="2" id="KW-0238">DNA-binding</keyword>
<dbReference type="PANTHER" id="PTHR46621:SF1">
    <property type="entry name" value="SNRNA-ACTIVATING PROTEIN COMPLEX SUBUNIT 4"/>
    <property type="match status" value="1"/>
</dbReference>
<dbReference type="GO" id="GO:0042796">
    <property type="term" value="P:snRNA transcription by RNA polymerase III"/>
    <property type="evidence" value="ECO:0007669"/>
    <property type="project" value="TreeGrafter"/>
</dbReference>
<dbReference type="GeneID" id="54782721"/>
<evidence type="ECO:0000259" key="7">
    <source>
        <dbReference type="PROSITE" id="PS51294"/>
    </source>
</evidence>
<dbReference type="GO" id="GO:0019185">
    <property type="term" value="C:snRNA-activating protein complex"/>
    <property type="evidence" value="ECO:0007669"/>
    <property type="project" value="TreeGrafter"/>
</dbReference>
<evidence type="ECO:0000256" key="3">
    <source>
        <dbReference type="ARBA" id="ARBA00023163"/>
    </source>
</evidence>
<feature type="compositionally biased region" description="Low complexity" evidence="5">
    <location>
        <begin position="242"/>
        <end position="268"/>
    </location>
</feature>
<dbReference type="Gene3D" id="1.10.10.60">
    <property type="entry name" value="Homeodomain-like"/>
    <property type="match status" value="3"/>
</dbReference>
<protein>
    <submittedName>
        <fullName evidence="8">Uncharacterized protein</fullName>
    </submittedName>
</protein>
<dbReference type="PANTHER" id="PTHR46621">
    <property type="entry name" value="SNRNA-ACTIVATING PROTEIN COMPLEX SUBUNIT 4"/>
    <property type="match status" value="1"/>
</dbReference>
<feature type="compositionally biased region" description="Low complexity" evidence="5">
    <location>
        <begin position="524"/>
        <end position="533"/>
    </location>
</feature>
<feature type="region of interest" description="Disordered" evidence="5">
    <location>
        <begin position="485"/>
        <end position="561"/>
    </location>
</feature>
<dbReference type="OrthoDB" id="2143914at2759"/>
<feature type="region of interest" description="Disordered" evidence="5">
    <location>
        <begin position="577"/>
        <end position="609"/>
    </location>
</feature>
<evidence type="ECO:0000313" key="8">
    <source>
        <dbReference type="EMBL" id="KAA8899813.1"/>
    </source>
</evidence>
<dbReference type="GO" id="GO:0001006">
    <property type="term" value="F:RNA polymerase III type 3 promoter sequence-specific DNA binding"/>
    <property type="evidence" value="ECO:0007669"/>
    <property type="project" value="TreeGrafter"/>
</dbReference>
<dbReference type="OMA" id="NITVHQH"/>
<dbReference type="Pfam" id="PF00249">
    <property type="entry name" value="Myb_DNA-binding"/>
    <property type="match status" value="2"/>
</dbReference>
<comment type="caution">
    <text evidence="8">The sequence shown here is derived from an EMBL/GenBank/DDBJ whole genome shotgun (WGS) entry which is preliminary data.</text>
</comment>
<feature type="region of interest" description="Disordered" evidence="5">
    <location>
        <begin position="394"/>
        <end position="437"/>
    </location>
</feature>
<keyword evidence="4" id="KW-0539">Nucleus</keyword>
<keyword evidence="3" id="KW-0804">Transcription</keyword>
<evidence type="ECO:0000313" key="9">
    <source>
        <dbReference type="Proteomes" id="UP000449547"/>
    </source>
</evidence>
<feature type="domain" description="Myb-like" evidence="6">
    <location>
        <begin position="91"/>
        <end position="141"/>
    </location>
</feature>
<feature type="compositionally biased region" description="Polar residues" evidence="5">
    <location>
        <begin position="215"/>
        <end position="229"/>
    </location>
</feature>
<evidence type="ECO:0000256" key="4">
    <source>
        <dbReference type="ARBA" id="ARBA00023242"/>
    </source>
</evidence>
<proteinExistence type="predicted"/>
<dbReference type="GO" id="GO:0000978">
    <property type="term" value="F:RNA polymerase II cis-regulatory region sequence-specific DNA binding"/>
    <property type="evidence" value="ECO:0007669"/>
    <property type="project" value="TreeGrafter"/>
</dbReference>
<dbReference type="InterPro" id="IPR051575">
    <property type="entry name" value="Myb-like_DNA-bd"/>
</dbReference>
<dbReference type="SMART" id="SM00717">
    <property type="entry name" value="SANT"/>
    <property type="match status" value="3"/>
</dbReference>
<evidence type="ECO:0000256" key="2">
    <source>
        <dbReference type="ARBA" id="ARBA00023125"/>
    </source>
</evidence>
<accession>A0A642UIR3</accession>
<evidence type="ECO:0000259" key="6">
    <source>
        <dbReference type="PROSITE" id="PS50090"/>
    </source>
</evidence>
<gene>
    <name evidence="8" type="ORF">DIURU_004070</name>
</gene>
<feature type="domain" description="HTH myb-type" evidence="7">
    <location>
        <begin position="151"/>
        <end position="198"/>
    </location>
</feature>
<keyword evidence="9" id="KW-1185">Reference proteome</keyword>
<keyword evidence="1" id="KW-0805">Transcription regulation</keyword>
<dbReference type="Proteomes" id="UP000449547">
    <property type="component" value="Unassembled WGS sequence"/>
</dbReference>
<feature type="domain" description="Myb-like" evidence="6">
    <location>
        <begin position="28"/>
        <end position="90"/>
    </location>
</feature>
<dbReference type="PROSITE" id="PS50090">
    <property type="entry name" value="MYB_LIKE"/>
    <property type="match status" value="3"/>
</dbReference>
<dbReference type="GO" id="GO:0042795">
    <property type="term" value="P:snRNA transcription by RNA polymerase II"/>
    <property type="evidence" value="ECO:0007669"/>
    <property type="project" value="TreeGrafter"/>
</dbReference>
<dbReference type="AlphaFoldDB" id="A0A642UIR3"/>
<feature type="domain" description="HTH myb-type" evidence="7">
    <location>
        <begin position="91"/>
        <end position="145"/>
    </location>
</feature>
<feature type="region of interest" description="Disordered" evidence="5">
    <location>
        <begin position="215"/>
        <end position="274"/>
    </location>
</feature>
<dbReference type="InterPro" id="IPR001005">
    <property type="entry name" value="SANT/Myb"/>
</dbReference>
<dbReference type="CDD" id="cd00167">
    <property type="entry name" value="SANT"/>
    <property type="match status" value="3"/>
</dbReference>
<dbReference type="PROSITE" id="PS51294">
    <property type="entry name" value="HTH_MYB"/>
    <property type="match status" value="2"/>
</dbReference>
<dbReference type="InterPro" id="IPR009057">
    <property type="entry name" value="Homeodomain-like_sf"/>
</dbReference>
<feature type="compositionally biased region" description="Low complexity" evidence="5">
    <location>
        <begin position="394"/>
        <end position="408"/>
    </location>
</feature>
<evidence type="ECO:0000256" key="1">
    <source>
        <dbReference type="ARBA" id="ARBA00023015"/>
    </source>
</evidence>